<dbReference type="InterPro" id="IPR002477">
    <property type="entry name" value="Peptidoglycan-bd-like"/>
</dbReference>
<proteinExistence type="predicted"/>
<name>A0A1D9GB74_MOOP1</name>
<dbReference type="AlphaFoldDB" id="A0A1D9GB74"/>
<dbReference type="InterPro" id="IPR009045">
    <property type="entry name" value="Zn_M74/Hedgehog-like"/>
</dbReference>
<dbReference type="SUPFAM" id="SSF47090">
    <property type="entry name" value="PGBD-like"/>
    <property type="match status" value="1"/>
</dbReference>
<dbReference type="Gene3D" id="1.10.101.10">
    <property type="entry name" value="PGBD-like superfamily/PGBD"/>
    <property type="match status" value="1"/>
</dbReference>
<reference evidence="3" key="2">
    <citation type="submission" date="2022-10" db="EMBL/GenBank/DDBJ databases">
        <authorList>
            <person name="Ngo T.-E."/>
        </authorList>
    </citation>
    <scope>NUCLEOTIDE SEQUENCE</scope>
    <source>
        <strain evidence="3">JHB</strain>
    </source>
</reference>
<evidence type="ECO:0000313" key="3">
    <source>
        <dbReference type="EMBL" id="AOY84896.2"/>
    </source>
</evidence>
<reference evidence="3" key="1">
    <citation type="journal article" date="2017" name="Proc. Natl. Acad. Sci. U.S.A.">
        <title>Comparative genomics uncovers the prolific and distinctive metabolic potential of the cyanobacterial genus Moorea.</title>
        <authorList>
            <person name="Leao T."/>
            <person name="Castelao G."/>
            <person name="Korobeynikov A."/>
            <person name="Monroe E.A."/>
            <person name="Podell S."/>
            <person name="Glukhov E."/>
            <person name="Allen E.E."/>
            <person name="Gerwick W.H."/>
            <person name="Gerwick L."/>
        </authorList>
    </citation>
    <scope>NUCLEOTIDE SEQUENCE</scope>
    <source>
        <strain evidence="3">JHB</strain>
    </source>
</reference>
<dbReference type="CDD" id="cd14814">
    <property type="entry name" value="Peptidase_M15"/>
    <property type="match status" value="1"/>
</dbReference>
<dbReference type="InterPro" id="IPR036366">
    <property type="entry name" value="PGBDSf"/>
</dbReference>
<dbReference type="Proteomes" id="UP000176944">
    <property type="component" value="Chromosome"/>
</dbReference>
<dbReference type="PANTHER" id="PTHR34385">
    <property type="entry name" value="D-ALANYL-D-ALANINE CARBOXYPEPTIDASE"/>
    <property type="match status" value="1"/>
</dbReference>
<dbReference type="SUPFAM" id="SSF55166">
    <property type="entry name" value="Hedgehog/DD-peptidase"/>
    <property type="match status" value="1"/>
</dbReference>
<dbReference type="InterPro" id="IPR036365">
    <property type="entry name" value="PGBD-like_sf"/>
</dbReference>
<dbReference type="InterPro" id="IPR003709">
    <property type="entry name" value="VanY-like_core_dom"/>
</dbReference>
<organism evidence="3">
    <name type="scientific">Moorena producens (strain JHB)</name>
    <dbReference type="NCBI Taxonomy" id="1454205"/>
    <lineage>
        <taxon>Bacteria</taxon>
        <taxon>Bacillati</taxon>
        <taxon>Cyanobacteriota</taxon>
        <taxon>Cyanophyceae</taxon>
        <taxon>Coleofasciculales</taxon>
        <taxon>Coleofasciculaceae</taxon>
        <taxon>Moorena</taxon>
    </lineage>
</organism>
<feature type="domain" description="Peptidoglycan binding-like" evidence="1">
    <location>
        <begin position="265"/>
        <end position="319"/>
    </location>
</feature>
<feature type="domain" description="D-alanyl-D-alanine carboxypeptidase-like core" evidence="2">
    <location>
        <begin position="103"/>
        <end position="169"/>
    </location>
</feature>
<sequence length="321" mass="35664">MADYSNLESNLESEQKEQAEFCEHCHQINLIDNQLETLIQRQQAIAKNRLTTVRQAPGCSTSVLRGLDQQLIDEMNRIAPNSLVSFADLNVANGPAVHPFLQAAAKQSLARAIKARGRTLSVNSGYRTIAQQLMLFNHGKVRRCGIGVVAPPGRSNHQSGLALDINDEQGWRPYLEREGWRWFGPADRPHFDYIGRGTRNIRPLAVKAFQRLWNQYNPDKPIAEDGIFGPNTEARLNQAPIVGFGETNESLPERRLSLTKPYLEGDDVREVQEALVKATIMLEVDGVFGPATEEAVKEFQKLKDLTVDGIVGAATRSALGL</sequence>
<dbReference type="InterPro" id="IPR052179">
    <property type="entry name" value="DD-CPase-like"/>
</dbReference>
<dbReference type="GO" id="GO:0006508">
    <property type="term" value="P:proteolysis"/>
    <property type="evidence" value="ECO:0007669"/>
    <property type="project" value="InterPro"/>
</dbReference>
<dbReference type="Gene3D" id="3.30.1380.10">
    <property type="match status" value="1"/>
</dbReference>
<evidence type="ECO:0000259" key="2">
    <source>
        <dbReference type="Pfam" id="PF02557"/>
    </source>
</evidence>
<gene>
    <name evidence="3" type="ORF">BJP36_25915</name>
</gene>
<dbReference type="Pfam" id="PF02557">
    <property type="entry name" value="VanY"/>
    <property type="match status" value="1"/>
</dbReference>
<dbReference type="PANTHER" id="PTHR34385:SF1">
    <property type="entry name" value="PEPTIDOGLYCAN L-ALANYL-D-GLUTAMATE ENDOPEPTIDASE CWLK"/>
    <property type="match status" value="1"/>
</dbReference>
<protein>
    <submittedName>
        <fullName evidence="3">Peptidoglycan-binding protein</fullName>
    </submittedName>
</protein>
<dbReference type="Pfam" id="PF01471">
    <property type="entry name" value="PG_binding_1"/>
    <property type="match status" value="1"/>
</dbReference>
<dbReference type="GO" id="GO:0008233">
    <property type="term" value="F:peptidase activity"/>
    <property type="evidence" value="ECO:0007669"/>
    <property type="project" value="InterPro"/>
</dbReference>
<dbReference type="EMBL" id="CP017708">
    <property type="protein sequence ID" value="AOY84896.2"/>
    <property type="molecule type" value="Genomic_DNA"/>
</dbReference>
<accession>A0A1D9GB74</accession>
<evidence type="ECO:0000259" key="1">
    <source>
        <dbReference type="Pfam" id="PF01471"/>
    </source>
</evidence>